<dbReference type="EMBL" id="LHQQ01000373">
    <property type="protein sequence ID" value="KOS36922.1"/>
    <property type="molecule type" value="Genomic_DNA"/>
</dbReference>
<comment type="caution">
    <text evidence="3">The sequence shown here is derived from an EMBL/GenBank/DDBJ whole genome shotgun (WGS) entry which is preliminary data.</text>
</comment>
<dbReference type="InterPro" id="IPR003615">
    <property type="entry name" value="HNH_nuc"/>
</dbReference>
<feature type="region of interest" description="Disordered" evidence="1">
    <location>
        <begin position="1"/>
        <end position="70"/>
    </location>
</feature>
<dbReference type="STRING" id="229535.A0A0N0RXE9"/>
<organism evidence="3 4">
    <name type="scientific">Penicillium nordicum</name>
    <dbReference type="NCBI Taxonomy" id="229535"/>
    <lineage>
        <taxon>Eukaryota</taxon>
        <taxon>Fungi</taxon>
        <taxon>Dikarya</taxon>
        <taxon>Ascomycota</taxon>
        <taxon>Pezizomycotina</taxon>
        <taxon>Eurotiomycetes</taxon>
        <taxon>Eurotiomycetidae</taxon>
        <taxon>Eurotiales</taxon>
        <taxon>Aspergillaceae</taxon>
        <taxon>Penicillium</taxon>
    </lineage>
</organism>
<evidence type="ECO:0000259" key="2">
    <source>
        <dbReference type="Pfam" id="PF13391"/>
    </source>
</evidence>
<dbReference type="AlphaFoldDB" id="A0A0N0RXE9"/>
<keyword evidence="4" id="KW-1185">Reference proteome</keyword>
<evidence type="ECO:0000313" key="3">
    <source>
        <dbReference type="EMBL" id="KOS36922.1"/>
    </source>
</evidence>
<protein>
    <recommendedName>
        <fullName evidence="2">HNH nuclease domain-containing protein</fullName>
    </recommendedName>
</protein>
<reference evidence="3 4" key="1">
    <citation type="submission" date="2015-08" db="EMBL/GenBank/DDBJ databases">
        <title>Genome sequencing of Penicillium nordicum.</title>
        <authorList>
            <person name="Nguyen H.D."/>
            <person name="Seifert K.A."/>
        </authorList>
    </citation>
    <scope>NUCLEOTIDE SEQUENCE [LARGE SCALE GENOMIC DNA]</scope>
    <source>
        <strain evidence="3 4">DAOMC 185683</strain>
    </source>
</reference>
<feature type="domain" description="HNH nuclease" evidence="2">
    <location>
        <begin position="203"/>
        <end position="301"/>
    </location>
</feature>
<dbReference type="Pfam" id="PF13391">
    <property type="entry name" value="HNH_2"/>
    <property type="match status" value="1"/>
</dbReference>
<dbReference type="OrthoDB" id="2104739at2759"/>
<feature type="region of interest" description="Disordered" evidence="1">
    <location>
        <begin position="159"/>
        <end position="185"/>
    </location>
</feature>
<proteinExistence type="predicted"/>
<sequence length="407" mass="45851">MPYGTSNVAPGGPGADSLIDKHSQPIGLRVYRSLPPSMASKRPRSDSPEASSSRPRRKVTEPDPPPLVPYEDSILSVQIDVSESTRAANLAAMLDRIDRYTTSAERPHDEILQASLRNFLEMLPPDGCAELLKDIDSKPGDEGLYEVFSNLYTGLRSRMMSRSKPPSITPSPNPKRGDNAEDKPINRDRKFKTALLARDGYKCAVTGHFDQGRYEELGLDSPDLNPTDTQGAYIIPFSYGFWNSSQSPPPDMVTAWEVLYRCFPALRRLRFNWEDINNLENGITMAEWIHSRFGRFRLAFKATEVPDQYDVEIFGSIGNAYRNMIHDRITFTNYDSAKDHKLPSPIILECHYILAKILNASGMAEAFDHDFDRWEAVKESVHSLREDGKTDIGSILELSFLCDDIAR</sequence>
<dbReference type="Proteomes" id="UP000037696">
    <property type="component" value="Unassembled WGS sequence"/>
</dbReference>
<name>A0A0N0RXE9_9EURO</name>
<evidence type="ECO:0000313" key="4">
    <source>
        <dbReference type="Proteomes" id="UP000037696"/>
    </source>
</evidence>
<gene>
    <name evidence="3" type="ORF">ACN38_g12305</name>
</gene>
<feature type="compositionally biased region" description="Basic and acidic residues" evidence="1">
    <location>
        <begin position="175"/>
        <end position="185"/>
    </location>
</feature>
<evidence type="ECO:0000256" key="1">
    <source>
        <dbReference type="SAM" id="MobiDB-lite"/>
    </source>
</evidence>
<accession>A0A0N0RXE9</accession>